<evidence type="ECO:0000313" key="6">
    <source>
        <dbReference type="EMBL" id="SJM69895.1"/>
    </source>
</evidence>
<proteinExistence type="predicted"/>
<dbReference type="Proteomes" id="UP000195787">
    <property type="component" value="Unassembled WGS sequence"/>
</dbReference>
<comment type="subcellular location">
    <subcellularLocation>
        <location evidence="1">Membrane</location>
        <topology evidence="1">Multi-pass membrane protein</topology>
    </subcellularLocation>
</comment>
<protein>
    <recommendedName>
        <fullName evidence="8">DUF4870 domain-containing protein</fullName>
    </recommendedName>
</protein>
<feature type="transmembrane region" description="Helical" evidence="5">
    <location>
        <begin position="6"/>
        <end position="23"/>
    </location>
</feature>
<keyword evidence="7" id="KW-1185">Reference proteome</keyword>
<keyword evidence="4 5" id="KW-0472">Membrane</keyword>
<keyword evidence="2 5" id="KW-0812">Transmembrane</keyword>
<feature type="transmembrane region" description="Helical" evidence="5">
    <location>
        <begin position="44"/>
        <end position="64"/>
    </location>
</feature>
<evidence type="ECO:0000256" key="5">
    <source>
        <dbReference type="SAM" id="Phobius"/>
    </source>
</evidence>
<evidence type="ECO:0000256" key="2">
    <source>
        <dbReference type="ARBA" id="ARBA00022692"/>
    </source>
</evidence>
<gene>
    <name evidence="6" type="ORF">CZ674_13565</name>
</gene>
<dbReference type="AlphaFoldDB" id="A0A1R4GP63"/>
<name>A0A1R4GP63_9MICO</name>
<feature type="transmembrane region" description="Helical" evidence="5">
    <location>
        <begin position="70"/>
        <end position="92"/>
    </location>
</feature>
<reference evidence="6 7" key="1">
    <citation type="submission" date="2017-02" db="EMBL/GenBank/DDBJ databases">
        <authorList>
            <person name="Peterson S.W."/>
        </authorList>
    </citation>
    <scope>NUCLEOTIDE SEQUENCE [LARGE SCALE GENOMIC DNA]</scope>
    <source>
        <strain evidence="6 7">LMG 22410</strain>
    </source>
</reference>
<sequence>MASLVHFLNIILVIPAVIIYIMFKDRGQRVAVESKEALNWTINVAAVVIVLNVLNVILAMIPVIGAVAWILITLLIWAVLIANLAFAIMGGLKVKNGGSYRYPMNYRWIK</sequence>
<evidence type="ECO:0000313" key="7">
    <source>
        <dbReference type="Proteomes" id="UP000195787"/>
    </source>
</evidence>
<organism evidence="6 7">
    <name type="scientific">Agrococcus casei LMG 22410</name>
    <dbReference type="NCBI Taxonomy" id="1255656"/>
    <lineage>
        <taxon>Bacteria</taxon>
        <taxon>Bacillati</taxon>
        <taxon>Actinomycetota</taxon>
        <taxon>Actinomycetes</taxon>
        <taxon>Micrococcales</taxon>
        <taxon>Microbacteriaceae</taxon>
        <taxon>Agrococcus</taxon>
    </lineage>
</organism>
<accession>A0A1R4GP63</accession>
<dbReference type="Pfam" id="PF09685">
    <property type="entry name" value="MamF_MmsF"/>
    <property type="match status" value="1"/>
</dbReference>
<evidence type="ECO:0000256" key="3">
    <source>
        <dbReference type="ARBA" id="ARBA00022989"/>
    </source>
</evidence>
<evidence type="ECO:0008006" key="8">
    <source>
        <dbReference type="Google" id="ProtNLM"/>
    </source>
</evidence>
<keyword evidence="3 5" id="KW-1133">Transmembrane helix</keyword>
<evidence type="ECO:0000256" key="1">
    <source>
        <dbReference type="ARBA" id="ARBA00004141"/>
    </source>
</evidence>
<evidence type="ECO:0000256" key="4">
    <source>
        <dbReference type="ARBA" id="ARBA00023136"/>
    </source>
</evidence>
<dbReference type="InterPro" id="IPR019109">
    <property type="entry name" value="MamF_MmsF"/>
</dbReference>
<dbReference type="EMBL" id="FUHU01000048">
    <property type="protein sequence ID" value="SJM69895.1"/>
    <property type="molecule type" value="Genomic_DNA"/>
</dbReference>